<feature type="modified residue" description="4-aspartylphosphate" evidence="1">
    <location>
        <position position="59"/>
    </location>
</feature>
<evidence type="ECO:0000313" key="4">
    <source>
        <dbReference type="Proteomes" id="UP000198393"/>
    </source>
</evidence>
<dbReference type="Gene3D" id="3.40.50.2300">
    <property type="match status" value="1"/>
</dbReference>
<dbReference type="PANTHER" id="PTHR44520">
    <property type="entry name" value="RESPONSE REGULATOR RCP1-RELATED"/>
    <property type="match status" value="1"/>
</dbReference>
<dbReference type="SUPFAM" id="SSF52172">
    <property type="entry name" value="CheY-like"/>
    <property type="match status" value="1"/>
</dbReference>
<organism evidence="3 4">
    <name type="scientific">Ekhidna lutea</name>
    <dbReference type="NCBI Taxonomy" id="447679"/>
    <lineage>
        <taxon>Bacteria</taxon>
        <taxon>Pseudomonadati</taxon>
        <taxon>Bacteroidota</taxon>
        <taxon>Cytophagia</taxon>
        <taxon>Cytophagales</taxon>
        <taxon>Reichenbachiellaceae</taxon>
        <taxon>Ekhidna</taxon>
    </lineage>
</organism>
<dbReference type="SMART" id="SM00448">
    <property type="entry name" value="REC"/>
    <property type="match status" value="1"/>
</dbReference>
<dbReference type="GO" id="GO:0000160">
    <property type="term" value="P:phosphorelay signal transduction system"/>
    <property type="evidence" value="ECO:0007669"/>
    <property type="project" value="InterPro"/>
</dbReference>
<evidence type="ECO:0000313" key="3">
    <source>
        <dbReference type="EMBL" id="SNS74404.1"/>
    </source>
</evidence>
<dbReference type="InterPro" id="IPR001789">
    <property type="entry name" value="Sig_transdc_resp-reg_receiver"/>
</dbReference>
<dbReference type="AlphaFoldDB" id="A0A239H2C4"/>
<dbReference type="PANTHER" id="PTHR44520:SF2">
    <property type="entry name" value="RESPONSE REGULATOR RCP1"/>
    <property type="match status" value="1"/>
</dbReference>
<sequence>MKKRIVLIDDDKQTNFLNKLTIERSNVVDEVVIFSSPLEALDYLNKRPDEEKGSLILLDINMPVMDGWEFLRLYATKNQNKAVDKVVMLTSSIDPRDQKLAEENVLVSDLKFKPLSLRMINEIVKLLLK</sequence>
<evidence type="ECO:0000259" key="2">
    <source>
        <dbReference type="PROSITE" id="PS50110"/>
    </source>
</evidence>
<dbReference type="OrthoDB" id="1524091at2"/>
<gene>
    <name evidence="3" type="ORF">SAMN05421640_1074</name>
</gene>
<keyword evidence="1" id="KW-0597">Phosphoprotein</keyword>
<dbReference type="InterPro" id="IPR052893">
    <property type="entry name" value="TCS_response_regulator"/>
</dbReference>
<dbReference type="PROSITE" id="PS50110">
    <property type="entry name" value="RESPONSE_REGULATORY"/>
    <property type="match status" value="1"/>
</dbReference>
<dbReference type="EMBL" id="FZPD01000002">
    <property type="protein sequence ID" value="SNS74404.1"/>
    <property type="molecule type" value="Genomic_DNA"/>
</dbReference>
<keyword evidence="4" id="KW-1185">Reference proteome</keyword>
<proteinExistence type="predicted"/>
<feature type="domain" description="Response regulatory" evidence="2">
    <location>
        <begin position="4"/>
        <end position="128"/>
    </location>
</feature>
<dbReference type="InterPro" id="IPR011006">
    <property type="entry name" value="CheY-like_superfamily"/>
</dbReference>
<dbReference type="RefSeq" id="WP_089355836.1">
    <property type="nucleotide sequence ID" value="NZ_FZPD01000002.1"/>
</dbReference>
<name>A0A239H2C4_EKHLU</name>
<accession>A0A239H2C4</accession>
<protein>
    <submittedName>
        <fullName evidence="3">Response regulator receiver domain-containing protein</fullName>
    </submittedName>
</protein>
<dbReference type="Pfam" id="PF00072">
    <property type="entry name" value="Response_reg"/>
    <property type="match status" value="1"/>
</dbReference>
<evidence type="ECO:0000256" key="1">
    <source>
        <dbReference type="PROSITE-ProRule" id="PRU00169"/>
    </source>
</evidence>
<dbReference type="Proteomes" id="UP000198393">
    <property type="component" value="Unassembled WGS sequence"/>
</dbReference>
<reference evidence="3 4" key="1">
    <citation type="submission" date="2017-06" db="EMBL/GenBank/DDBJ databases">
        <authorList>
            <person name="Kim H.J."/>
            <person name="Triplett B.A."/>
        </authorList>
    </citation>
    <scope>NUCLEOTIDE SEQUENCE [LARGE SCALE GENOMIC DNA]</scope>
    <source>
        <strain evidence="3 4">DSM 19307</strain>
    </source>
</reference>